<evidence type="ECO:0000256" key="4">
    <source>
        <dbReference type="SAM" id="MobiDB-lite"/>
    </source>
</evidence>
<comment type="caution">
    <text evidence="6">The sequence shown here is derived from an EMBL/GenBank/DDBJ whole genome shotgun (WGS) entry which is preliminary data.</text>
</comment>
<dbReference type="CDD" id="cd07377">
    <property type="entry name" value="WHTH_GntR"/>
    <property type="match status" value="1"/>
</dbReference>
<evidence type="ECO:0000313" key="7">
    <source>
        <dbReference type="Proteomes" id="UP001597145"/>
    </source>
</evidence>
<evidence type="ECO:0000256" key="1">
    <source>
        <dbReference type="ARBA" id="ARBA00023015"/>
    </source>
</evidence>
<proteinExistence type="predicted"/>
<keyword evidence="3" id="KW-0804">Transcription</keyword>
<dbReference type="RefSeq" id="WP_343982568.1">
    <property type="nucleotide sequence ID" value="NZ_BAAAJG010000015.1"/>
</dbReference>
<dbReference type="SUPFAM" id="SSF64288">
    <property type="entry name" value="Chorismate lyase-like"/>
    <property type="match status" value="1"/>
</dbReference>
<dbReference type="InterPro" id="IPR000524">
    <property type="entry name" value="Tscrpt_reg_HTH_GntR"/>
</dbReference>
<feature type="compositionally biased region" description="Polar residues" evidence="4">
    <location>
        <begin position="248"/>
        <end position="262"/>
    </location>
</feature>
<evidence type="ECO:0000313" key="6">
    <source>
        <dbReference type="EMBL" id="MFD1534824.1"/>
    </source>
</evidence>
<feature type="region of interest" description="Disordered" evidence="4">
    <location>
        <begin position="248"/>
        <end position="268"/>
    </location>
</feature>
<dbReference type="SMART" id="SM00345">
    <property type="entry name" value="HTH_GNTR"/>
    <property type="match status" value="1"/>
</dbReference>
<dbReference type="Gene3D" id="1.10.10.10">
    <property type="entry name" value="Winged helix-like DNA-binding domain superfamily/Winged helix DNA-binding domain"/>
    <property type="match status" value="1"/>
</dbReference>
<protein>
    <submittedName>
        <fullName evidence="6">GntR family transcriptional regulator</fullName>
    </submittedName>
</protein>
<dbReference type="InterPro" id="IPR011663">
    <property type="entry name" value="UTRA"/>
</dbReference>
<sequence length="268" mass="29133">MSYEEVHQAILRLAEEMVARAQPKLPSERELAARLSASRTTVRRALADLEDRGMIRRVQGRAGGAFLNGVDTCKGPEQVTVMGSGRKVQRSLNRVSSVPDMLKSQGFTTGTRVIAASLEPAPAPVARFLHLAGTELVASILRVRFADGDSLSLERMYVSSRRFPALIESNLEGSMYQLFETRFGVTVGQVEEMIEAAAAPPQVAALLGLSDGDPLLKLTRMAFDSDGTPFEYSIDLFRSDRTRLTVQTSNPAGRVRSTTARSSGLEAC</sequence>
<keyword evidence="2" id="KW-0238">DNA-binding</keyword>
<name>A0ABW4FXI7_9PSEU</name>
<dbReference type="Proteomes" id="UP001597145">
    <property type="component" value="Unassembled WGS sequence"/>
</dbReference>
<gene>
    <name evidence="6" type="ORF">ACFSCY_35955</name>
</gene>
<dbReference type="PANTHER" id="PTHR44846:SF1">
    <property type="entry name" value="MANNOSYL-D-GLYCERATE TRANSPORT_METABOLISM SYSTEM REPRESSOR MNGR-RELATED"/>
    <property type="match status" value="1"/>
</dbReference>
<dbReference type="EMBL" id="JBHUCP010000045">
    <property type="protein sequence ID" value="MFD1534824.1"/>
    <property type="molecule type" value="Genomic_DNA"/>
</dbReference>
<keyword evidence="7" id="KW-1185">Reference proteome</keyword>
<dbReference type="PANTHER" id="PTHR44846">
    <property type="entry name" value="MANNOSYL-D-GLYCERATE TRANSPORT/METABOLISM SYSTEM REPRESSOR MNGR-RELATED"/>
    <property type="match status" value="1"/>
</dbReference>
<dbReference type="InterPro" id="IPR036388">
    <property type="entry name" value="WH-like_DNA-bd_sf"/>
</dbReference>
<dbReference type="InterPro" id="IPR028978">
    <property type="entry name" value="Chorismate_lyase_/UTRA_dom_sf"/>
</dbReference>
<dbReference type="SMART" id="SM00866">
    <property type="entry name" value="UTRA"/>
    <property type="match status" value="1"/>
</dbReference>
<accession>A0ABW4FXI7</accession>
<reference evidence="7" key="1">
    <citation type="journal article" date="2019" name="Int. J. Syst. Evol. Microbiol.">
        <title>The Global Catalogue of Microorganisms (GCM) 10K type strain sequencing project: providing services to taxonomists for standard genome sequencing and annotation.</title>
        <authorList>
            <consortium name="The Broad Institute Genomics Platform"/>
            <consortium name="The Broad Institute Genome Sequencing Center for Infectious Disease"/>
            <person name="Wu L."/>
            <person name="Ma J."/>
        </authorList>
    </citation>
    <scope>NUCLEOTIDE SEQUENCE [LARGE SCALE GENOMIC DNA]</scope>
    <source>
        <strain evidence="7">JCM 12165</strain>
    </source>
</reference>
<evidence type="ECO:0000256" key="3">
    <source>
        <dbReference type="ARBA" id="ARBA00023163"/>
    </source>
</evidence>
<dbReference type="PRINTS" id="PR00035">
    <property type="entry name" value="HTHGNTR"/>
</dbReference>
<evidence type="ECO:0000259" key="5">
    <source>
        <dbReference type="PROSITE" id="PS50949"/>
    </source>
</evidence>
<evidence type="ECO:0000256" key="2">
    <source>
        <dbReference type="ARBA" id="ARBA00023125"/>
    </source>
</evidence>
<dbReference type="Pfam" id="PF00392">
    <property type="entry name" value="GntR"/>
    <property type="match status" value="1"/>
</dbReference>
<keyword evidence="1" id="KW-0805">Transcription regulation</keyword>
<dbReference type="InterPro" id="IPR036390">
    <property type="entry name" value="WH_DNA-bd_sf"/>
</dbReference>
<dbReference type="PROSITE" id="PS50949">
    <property type="entry name" value="HTH_GNTR"/>
    <property type="match status" value="1"/>
</dbReference>
<organism evidence="6 7">
    <name type="scientific">Pseudonocardia aurantiaca</name>
    <dbReference type="NCBI Taxonomy" id="75290"/>
    <lineage>
        <taxon>Bacteria</taxon>
        <taxon>Bacillati</taxon>
        <taxon>Actinomycetota</taxon>
        <taxon>Actinomycetes</taxon>
        <taxon>Pseudonocardiales</taxon>
        <taxon>Pseudonocardiaceae</taxon>
        <taxon>Pseudonocardia</taxon>
    </lineage>
</organism>
<dbReference type="Pfam" id="PF07702">
    <property type="entry name" value="UTRA"/>
    <property type="match status" value="1"/>
</dbReference>
<dbReference type="SUPFAM" id="SSF46785">
    <property type="entry name" value="Winged helix' DNA-binding domain"/>
    <property type="match status" value="1"/>
</dbReference>
<feature type="domain" description="HTH gntR-type" evidence="5">
    <location>
        <begin position="1"/>
        <end position="70"/>
    </location>
</feature>
<dbReference type="InterPro" id="IPR050679">
    <property type="entry name" value="Bact_HTH_transcr_reg"/>
</dbReference>
<dbReference type="Gene3D" id="3.40.1410.10">
    <property type="entry name" value="Chorismate lyase-like"/>
    <property type="match status" value="1"/>
</dbReference>